<reference evidence="1 2" key="1">
    <citation type="submission" date="2017-03" db="EMBL/GenBank/DDBJ databases">
        <title>Genome analysis of strain PAMC 26577.</title>
        <authorList>
            <person name="Oh H.-M."/>
            <person name="Yang J.-A."/>
        </authorList>
    </citation>
    <scope>NUCLEOTIDE SEQUENCE [LARGE SCALE GENOMIC DNA]</scope>
    <source>
        <strain evidence="1 2">PAMC 26577</strain>
    </source>
</reference>
<evidence type="ECO:0000313" key="1">
    <source>
        <dbReference type="EMBL" id="OTP73772.1"/>
    </source>
</evidence>
<dbReference type="AlphaFoldDB" id="A0A242MR14"/>
<name>A0A242MR14_CABSO</name>
<evidence type="ECO:0000313" key="2">
    <source>
        <dbReference type="Proteomes" id="UP000195221"/>
    </source>
</evidence>
<dbReference type="Proteomes" id="UP000195221">
    <property type="component" value="Unassembled WGS sequence"/>
</dbReference>
<sequence length="68" mass="7232">MGITGSGDGVPQRALRDSVCAIGRDALNRRLTRRGLFRAVAVIRPAHVQALLAGDMTLNLLSTTTSSR</sequence>
<protein>
    <submittedName>
        <fullName evidence="1">Uncharacterized protein</fullName>
    </submittedName>
</protein>
<gene>
    <name evidence="1" type="ORF">PAMC26577_17690</name>
</gene>
<comment type="caution">
    <text evidence="1">The sequence shown here is derived from an EMBL/GenBank/DDBJ whole genome shotgun (WGS) entry which is preliminary data.</text>
</comment>
<dbReference type="EMBL" id="NBTZ01000075">
    <property type="protein sequence ID" value="OTP73772.1"/>
    <property type="molecule type" value="Genomic_DNA"/>
</dbReference>
<accession>A0A242MR14</accession>
<organism evidence="1 2">
    <name type="scientific">Caballeronia sordidicola</name>
    <name type="common">Burkholderia sordidicola</name>
    <dbReference type="NCBI Taxonomy" id="196367"/>
    <lineage>
        <taxon>Bacteria</taxon>
        <taxon>Pseudomonadati</taxon>
        <taxon>Pseudomonadota</taxon>
        <taxon>Betaproteobacteria</taxon>
        <taxon>Burkholderiales</taxon>
        <taxon>Burkholderiaceae</taxon>
        <taxon>Caballeronia</taxon>
    </lineage>
</organism>
<proteinExistence type="predicted"/>